<dbReference type="FunFam" id="1.20.1250.20:FF:000007">
    <property type="entry name" value="Glycerol-3-phosphate transporter"/>
    <property type="match status" value="1"/>
</dbReference>
<dbReference type="NCBIfam" id="TIGR00712">
    <property type="entry name" value="glpT"/>
    <property type="match status" value="1"/>
</dbReference>
<name>A0A1H3UDH9_9BACI</name>
<evidence type="ECO:0000256" key="8">
    <source>
        <dbReference type="NCBIfam" id="TIGR00712"/>
    </source>
</evidence>
<feature type="transmembrane region" description="Helical" evidence="9">
    <location>
        <begin position="159"/>
        <end position="184"/>
    </location>
</feature>
<feature type="transmembrane region" description="Helical" evidence="9">
    <location>
        <begin position="119"/>
        <end position="138"/>
    </location>
</feature>
<evidence type="ECO:0000256" key="1">
    <source>
        <dbReference type="ARBA" id="ARBA00004651"/>
    </source>
</evidence>
<feature type="transmembrane region" description="Helical" evidence="9">
    <location>
        <begin position="332"/>
        <end position="349"/>
    </location>
</feature>
<dbReference type="CDD" id="cd17345">
    <property type="entry name" value="MFS_GlpT"/>
    <property type="match status" value="1"/>
</dbReference>
<feature type="transmembrane region" description="Helical" evidence="9">
    <location>
        <begin position="94"/>
        <end position="113"/>
    </location>
</feature>
<feature type="transmembrane region" description="Helical" evidence="9">
    <location>
        <begin position="423"/>
        <end position="445"/>
    </location>
</feature>
<feature type="transmembrane region" description="Helical" evidence="9">
    <location>
        <begin position="262"/>
        <end position="281"/>
    </location>
</feature>
<keyword evidence="12" id="KW-1185">Reference proteome</keyword>
<evidence type="ECO:0000259" key="10">
    <source>
        <dbReference type="PROSITE" id="PS50850"/>
    </source>
</evidence>
<dbReference type="InterPro" id="IPR011701">
    <property type="entry name" value="MFS"/>
</dbReference>
<dbReference type="InterPro" id="IPR021159">
    <property type="entry name" value="Sugar-P_transporter_CS"/>
</dbReference>
<dbReference type="PANTHER" id="PTHR43826">
    <property type="entry name" value="GLUCOSE-6-PHOSPHATE EXCHANGER SLC37A4"/>
    <property type="match status" value="1"/>
</dbReference>
<feature type="transmembrane region" description="Helical" evidence="9">
    <location>
        <begin position="64"/>
        <end position="82"/>
    </location>
</feature>
<keyword evidence="4" id="KW-1003">Cell membrane</keyword>
<sequence length="456" mass="50007">MFSFMKPAPPIERLPDEKIDAEYKKLRFQVFVGIFVGYAGYYLLRKNFSIAMPYLIEEGFTKSELGLALSAISIAYGISKFVMGTVSDRSNPRVFLPAGLILSAVISLLMGFIPFFTSSIAMMFIMLFLNGWVQGMGWPPAGRTLVHWFSVSERGNKTAIWNIAHNVGGGVMAPLAVLGAAMFAPVFGDSKAGYEGVFILPALVAIIIAVVSYFFIRDTPQSAGLPPIEEYRNDYPSKLKKTFETELTTKEILFNYVLNNKWVWAIAVANIFVYFVRYGVLDWAPTYLSEEKAFNMNKSSMAYFLYEWAGIPGTLLCGWMSDKLFKGRRGPAGFVFMLGVLAAVLVYWFNPPGNAAVDMVCLIAIGFLIYGPVMLIGLQALDFVPKKAAGTAAGLTGLFGYLGGTVTANALMGVVVDASGWNAGFLLLTASCILSIVIFAFTWNVRGQEVVKGRHV</sequence>
<dbReference type="InterPro" id="IPR020846">
    <property type="entry name" value="MFS_dom"/>
</dbReference>
<accession>A0A1H3UDH9</accession>
<dbReference type="Gene3D" id="1.20.1250.20">
    <property type="entry name" value="MFS general substrate transporter like domains"/>
    <property type="match status" value="2"/>
</dbReference>
<dbReference type="AlphaFoldDB" id="A0A1H3UDH9"/>
<dbReference type="NCBIfam" id="TIGR00881">
    <property type="entry name" value="2A0104"/>
    <property type="match status" value="1"/>
</dbReference>
<dbReference type="PROSITE" id="PS00942">
    <property type="entry name" value="GLPT"/>
    <property type="match status" value="1"/>
</dbReference>
<evidence type="ECO:0000256" key="4">
    <source>
        <dbReference type="ARBA" id="ARBA00022475"/>
    </source>
</evidence>
<feature type="domain" description="Major facilitator superfamily (MFS) profile" evidence="10">
    <location>
        <begin position="26"/>
        <end position="447"/>
    </location>
</feature>
<comment type="similarity">
    <text evidence="2">Belongs to the major facilitator superfamily. Organophosphate:Pi antiporter (OPA) (TC 2.A.1.4) family.</text>
</comment>
<keyword evidence="3" id="KW-0813">Transport</keyword>
<dbReference type="InterPro" id="IPR051337">
    <property type="entry name" value="OPA_Antiporter"/>
</dbReference>
<dbReference type="SUPFAM" id="SSF103473">
    <property type="entry name" value="MFS general substrate transporter"/>
    <property type="match status" value="1"/>
</dbReference>
<evidence type="ECO:0000256" key="6">
    <source>
        <dbReference type="ARBA" id="ARBA00022989"/>
    </source>
</evidence>
<evidence type="ECO:0000256" key="5">
    <source>
        <dbReference type="ARBA" id="ARBA00022692"/>
    </source>
</evidence>
<dbReference type="InterPro" id="IPR005267">
    <property type="entry name" value="G3P_transporter"/>
</dbReference>
<comment type="subcellular location">
    <subcellularLocation>
        <location evidence="1">Cell membrane</location>
        <topology evidence="1">Multi-pass membrane protein</topology>
    </subcellularLocation>
</comment>
<dbReference type="GO" id="GO:0015169">
    <property type="term" value="F:glycerol-3-phosphate transmembrane transporter activity"/>
    <property type="evidence" value="ECO:0007669"/>
    <property type="project" value="UniProtKB-UniRule"/>
</dbReference>
<dbReference type="Proteomes" id="UP000198935">
    <property type="component" value="Unassembled WGS sequence"/>
</dbReference>
<dbReference type="PIRSF" id="PIRSF002808">
    <property type="entry name" value="Hexose_phosphate_transp"/>
    <property type="match status" value="1"/>
</dbReference>
<evidence type="ECO:0000256" key="3">
    <source>
        <dbReference type="ARBA" id="ARBA00022448"/>
    </source>
</evidence>
<keyword evidence="7 9" id="KW-0472">Membrane</keyword>
<dbReference type="PANTHER" id="PTHR43826:SF6">
    <property type="entry name" value="GLYCEROL-3-PHOSPHATE TRANSPORTER"/>
    <property type="match status" value="1"/>
</dbReference>
<evidence type="ECO:0000313" key="12">
    <source>
        <dbReference type="Proteomes" id="UP000198935"/>
    </source>
</evidence>
<dbReference type="InterPro" id="IPR036259">
    <property type="entry name" value="MFS_trans_sf"/>
</dbReference>
<dbReference type="InterPro" id="IPR000849">
    <property type="entry name" value="Sugar_P_transporter"/>
</dbReference>
<evidence type="ECO:0000256" key="2">
    <source>
        <dbReference type="ARBA" id="ARBA00009598"/>
    </source>
</evidence>
<dbReference type="PROSITE" id="PS50850">
    <property type="entry name" value="MFS"/>
    <property type="match status" value="1"/>
</dbReference>
<feature type="transmembrane region" description="Helical" evidence="9">
    <location>
        <begin position="355"/>
        <end position="376"/>
    </location>
</feature>
<protein>
    <recommendedName>
        <fullName evidence="8">Glycerol-3-phosphate transporter</fullName>
    </recommendedName>
</protein>
<feature type="transmembrane region" description="Helical" evidence="9">
    <location>
        <begin position="388"/>
        <end position="411"/>
    </location>
</feature>
<feature type="transmembrane region" description="Helical" evidence="9">
    <location>
        <begin position="26"/>
        <end position="44"/>
    </location>
</feature>
<reference evidence="12" key="1">
    <citation type="submission" date="2016-10" db="EMBL/GenBank/DDBJ databases">
        <authorList>
            <person name="Varghese N."/>
            <person name="Submissions S."/>
        </authorList>
    </citation>
    <scope>NUCLEOTIDE SEQUENCE [LARGE SCALE GENOMIC DNA]</scope>
    <source>
        <strain evidence="12">SP</strain>
    </source>
</reference>
<dbReference type="GO" id="GO:0061513">
    <property type="term" value="F:glucose 6-phosphate:phosphate antiporter activity"/>
    <property type="evidence" value="ECO:0007669"/>
    <property type="project" value="TreeGrafter"/>
</dbReference>
<dbReference type="GO" id="GO:0005886">
    <property type="term" value="C:plasma membrane"/>
    <property type="evidence" value="ECO:0007669"/>
    <property type="project" value="UniProtKB-SubCell"/>
</dbReference>
<proteinExistence type="inferred from homology"/>
<dbReference type="GO" id="GO:0035435">
    <property type="term" value="P:phosphate ion transmembrane transport"/>
    <property type="evidence" value="ECO:0007669"/>
    <property type="project" value="TreeGrafter"/>
</dbReference>
<dbReference type="EMBL" id="FNPI01000020">
    <property type="protein sequence ID" value="SDZ60091.1"/>
    <property type="molecule type" value="Genomic_DNA"/>
</dbReference>
<evidence type="ECO:0000256" key="9">
    <source>
        <dbReference type="SAM" id="Phobius"/>
    </source>
</evidence>
<evidence type="ECO:0000256" key="7">
    <source>
        <dbReference type="ARBA" id="ARBA00023136"/>
    </source>
</evidence>
<dbReference type="Pfam" id="PF07690">
    <property type="entry name" value="MFS_1"/>
    <property type="match status" value="1"/>
</dbReference>
<keyword evidence="6 9" id="KW-1133">Transmembrane helix</keyword>
<gene>
    <name evidence="11" type="ORF">SAMN05421736_12040</name>
</gene>
<feature type="transmembrane region" description="Helical" evidence="9">
    <location>
        <begin position="196"/>
        <end position="216"/>
    </location>
</feature>
<feature type="transmembrane region" description="Helical" evidence="9">
    <location>
        <begin position="301"/>
        <end position="320"/>
    </location>
</feature>
<dbReference type="STRING" id="1503961.SAMN05421736_12040"/>
<keyword evidence="5 9" id="KW-0812">Transmembrane</keyword>
<evidence type="ECO:0000313" key="11">
    <source>
        <dbReference type="EMBL" id="SDZ60091.1"/>
    </source>
</evidence>
<organism evidence="11 12">
    <name type="scientific">Evansella caseinilytica</name>
    <dbReference type="NCBI Taxonomy" id="1503961"/>
    <lineage>
        <taxon>Bacteria</taxon>
        <taxon>Bacillati</taxon>
        <taxon>Bacillota</taxon>
        <taxon>Bacilli</taxon>
        <taxon>Bacillales</taxon>
        <taxon>Bacillaceae</taxon>
        <taxon>Evansella</taxon>
    </lineage>
</organism>